<evidence type="ECO:0000313" key="2">
    <source>
        <dbReference type="Proteomes" id="UP000023152"/>
    </source>
</evidence>
<comment type="caution">
    <text evidence="1">The sequence shown here is derived from an EMBL/GenBank/DDBJ whole genome shotgun (WGS) entry which is preliminary data.</text>
</comment>
<protein>
    <submittedName>
        <fullName evidence="1">Uncharacterized protein</fullName>
    </submittedName>
</protein>
<name>X6MSV7_RETFI</name>
<reference evidence="1 2" key="1">
    <citation type="journal article" date="2013" name="Curr. Biol.">
        <title>The Genome of the Foraminiferan Reticulomyxa filosa.</title>
        <authorList>
            <person name="Glockner G."/>
            <person name="Hulsmann N."/>
            <person name="Schleicher M."/>
            <person name="Noegel A.A."/>
            <person name="Eichinger L."/>
            <person name="Gallinger C."/>
            <person name="Pawlowski J."/>
            <person name="Sierra R."/>
            <person name="Euteneuer U."/>
            <person name="Pillet L."/>
            <person name="Moustafa A."/>
            <person name="Platzer M."/>
            <person name="Groth M."/>
            <person name="Szafranski K."/>
            <person name="Schliwa M."/>
        </authorList>
    </citation>
    <scope>NUCLEOTIDE SEQUENCE [LARGE SCALE GENOMIC DNA]</scope>
</reference>
<dbReference type="EMBL" id="ASPP01018148">
    <property type="protein sequence ID" value="ETO16532.1"/>
    <property type="molecule type" value="Genomic_DNA"/>
</dbReference>
<keyword evidence="2" id="KW-1185">Reference proteome</keyword>
<dbReference type="Proteomes" id="UP000023152">
    <property type="component" value="Unassembled WGS sequence"/>
</dbReference>
<dbReference type="AlphaFoldDB" id="X6MSV7"/>
<organism evidence="1 2">
    <name type="scientific">Reticulomyxa filosa</name>
    <dbReference type="NCBI Taxonomy" id="46433"/>
    <lineage>
        <taxon>Eukaryota</taxon>
        <taxon>Sar</taxon>
        <taxon>Rhizaria</taxon>
        <taxon>Retaria</taxon>
        <taxon>Foraminifera</taxon>
        <taxon>Monothalamids</taxon>
        <taxon>Reticulomyxidae</taxon>
        <taxon>Reticulomyxa</taxon>
    </lineage>
</organism>
<sequence length="434" mass="51096">MLGVLLNDEKDANNRSLVKIDKFRLPEKFSVFSSRTALVIDDEIVVFESDTIRAFNVITHDFVSASYKYNDLIFSYEPYVIKAHKISDPEHGNGHQLFCFSDKIFFCLKKIIRYVKKKKKMYLWEKINFRETETIRLQDDCKVTGFAFSNEKNESFILLVDKTSTYYLFDCHQKMFVQSLRLNTKENIKDVANMSLFSLTELPPLFTPATEVQEWLDKSGKKDEQEHVLFFLEMDFANDLYFLVACSFSFHFLTERYYDIKLHFTSLPPDNCSLNFFQQQQKFTNTPSSGMALIRDDDVYIVKFVLATDWQHKRFTRYGAALVYSFRQQAWNTAKFLLQEEHFTQVFFVDIPMKCAIYGTIAQLLKEREKNISCEYLGEINLGISEEYANEIIQIFYEYLERVLGKLQCFGLKDVSDIIIEMLDFKMGFLLSEI</sequence>
<gene>
    <name evidence="1" type="ORF">RFI_20805</name>
</gene>
<proteinExistence type="predicted"/>
<evidence type="ECO:0000313" key="1">
    <source>
        <dbReference type="EMBL" id="ETO16532.1"/>
    </source>
</evidence>
<accession>X6MSV7</accession>